<dbReference type="GO" id="GO:0004674">
    <property type="term" value="F:protein serine/threonine kinase activity"/>
    <property type="evidence" value="ECO:0007669"/>
    <property type="project" value="UniProtKB-KW"/>
</dbReference>
<dbReference type="GO" id="GO:0005524">
    <property type="term" value="F:ATP binding"/>
    <property type="evidence" value="ECO:0007669"/>
    <property type="project" value="UniProtKB-KW"/>
</dbReference>
<dbReference type="InterPro" id="IPR003594">
    <property type="entry name" value="HATPase_dom"/>
</dbReference>
<dbReference type="SUPFAM" id="SSF55874">
    <property type="entry name" value="ATPase domain of HSP90 chaperone/DNA topoisomerase II/histidine kinase"/>
    <property type="match status" value="1"/>
</dbReference>
<feature type="domain" description="Histidine kinase/HSP90-like ATPase" evidence="2">
    <location>
        <begin position="18"/>
        <end position="146"/>
    </location>
</feature>
<organism evidence="3">
    <name type="scientific">Chlorobaculum parvum</name>
    <dbReference type="NCBI Taxonomy" id="274539"/>
    <lineage>
        <taxon>Bacteria</taxon>
        <taxon>Pseudomonadati</taxon>
        <taxon>Chlorobiota</taxon>
        <taxon>Chlorobiia</taxon>
        <taxon>Chlorobiales</taxon>
        <taxon>Chlorobiaceae</taxon>
        <taxon>Chlorobaculum</taxon>
    </lineage>
</organism>
<keyword evidence="1" id="KW-0723">Serine/threonine-protein kinase</keyword>
<evidence type="ECO:0000259" key="2">
    <source>
        <dbReference type="Pfam" id="PF13581"/>
    </source>
</evidence>
<dbReference type="AlphaFoldDB" id="A0A7C5HI17"/>
<dbReference type="InterPro" id="IPR036890">
    <property type="entry name" value="HATPase_C_sf"/>
</dbReference>
<dbReference type="Gene3D" id="3.30.565.10">
    <property type="entry name" value="Histidine kinase-like ATPase, C-terminal domain"/>
    <property type="match status" value="1"/>
</dbReference>
<gene>
    <name evidence="3" type="ORF">ENL07_01985</name>
</gene>
<dbReference type="InterPro" id="IPR050267">
    <property type="entry name" value="Anti-sigma-factor_SerPK"/>
</dbReference>
<protein>
    <submittedName>
        <fullName evidence="3">ATP-binding protein</fullName>
    </submittedName>
</protein>
<keyword evidence="1" id="KW-0808">Transferase</keyword>
<evidence type="ECO:0000313" key="3">
    <source>
        <dbReference type="EMBL" id="HHE31425.1"/>
    </source>
</evidence>
<dbReference type="PANTHER" id="PTHR35526">
    <property type="entry name" value="ANTI-SIGMA-F FACTOR RSBW-RELATED"/>
    <property type="match status" value="1"/>
</dbReference>
<dbReference type="CDD" id="cd16936">
    <property type="entry name" value="HATPase_RsbW-like"/>
    <property type="match status" value="1"/>
</dbReference>
<sequence>MFFQVSTPAVMSYYRLALPSQVEQVARLRRWVAALANIEGYGKRCALELELVMHEAFVNAVVHGNLGPSRHPVVTLFNAGWNGTARFLDIRMRDFGAGFDPAPHLAVAGSEAARSRAGGRGLLLMSHYADSLSVEQLPDGCVVLMRYIPD</sequence>
<reference evidence="3" key="1">
    <citation type="journal article" date="2020" name="mSystems">
        <title>Genome- and Community-Level Interaction Insights into Carbon Utilization and Element Cycling Functions of Hydrothermarchaeota in Hydrothermal Sediment.</title>
        <authorList>
            <person name="Zhou Z."/>
            <person name="Liu Y."/>
            <person name="Xu W."/>
            <person name="Pan J."/>
            <person name="Luo Z.H."/>
            <person name="Li M."/>
        </authorList>
    </citation>
    <scope>NUCLEOTIDE SEQUENCE [LARGE SCALE GENOMIC DNA]</scope>
    <source>
        <strain evidence="3">HyVt-633</strain>
    </source>
</reference>
<keyword evidence="3" id="KW-0547">Nucleotide-binding</keyword>
<keyword evidence="1" id="KW-0418">Kinase</keyword>
<name>A0A7C5HI17_9CHLB</name>
<comment type="caution">
    <text evidence="3">The sequence shown here is derived from an EMBL/GenBank/DDBJ whole genome shotgun (WGS) entry which is preliminary data.</text>
</comment>
<dbReference type="Proteomes" id="UP000886058">
    <property type="component" value="Unassembled WGS sequence"/>
</dbReference>
<dbReference type="Pfam" id="PF13581">
    <property type="entry name" value="HATPase_c_2"/>
    <property type="match status" value="1"/>
</dbReference>
<proteinExistence type="predicted"/>
<dbReference type="PANTHER" id="PTHR35526:SF3">
    <property type="entry name" value="ANTI-SIGMA-F FACTOR RSBW"/>
    <property type="match status" value="1"/>
</dbReference>
<accession>A0A7C5HI17</accession>
<evidence type="ECO:0000256" key="1">
    <source>
        <dbReference type="ARBA" id="ARBA00022527"/>
    </source>
</evidence>
<dbReference type="EMBL" id="DRSQ01000044">
    <property type="protein sequence ID" value="HHE31425.1"/>
    <property type="molecule type" value="Genomic_DNA"/>
</dbReference>
<keyword evidence="3" id="KW-0067">ATP-binding</keyword>